<sequence>MKAIYITQAGGPDVLQLQDLELPVLEPNEVRIAVKASGVNRSDILTRQNPDAYGGDTPKAQIPGLEVSGTITAVGASVENFKIGDAVCALVAGGGYATHIHVDARLCLPIPKGLSFVEAAALPEVIFTVWFNVFQQAKAVKGEGLLIHGGTSGIGVMGLQIAKALGLQTYTTVGTQEKVHFIEKHALAKVINYKETDFEQAFSEEKIDVILDMVGGDYTQKNLNILQKNGRLVHINGMKSLTPTINLWTVMSKQLIITGSLLKPQSISVKKQIAEEVAQTVWPLLASGEIKPEVYRVYPLEEAAQAHQLMEDSDHIGKIILEPQH</sequence>
<dbReference type="SMART" id="SM00829">
    <property type="entry name" value="PKS_ER"/>
    <property type="match status" value="1"/>
</dbReference>
<evidence type="ECO:0000256" key="1">
    <source>
        <dbReference type="ARBA" id="ARBA00022857"/>
    </source>
</evidence>
<dbReference type="NCBIfam" id="TIGR02824">
    <property type="entry name" value="quinone_pig3"/>
    <property type="match status" value="1"/>
</dbReference>
<organism evidence="5 6">
    <name type="scientific">Leeuwenhoekiella palythoae</name>
    <dbReference type="NCBI Taxonomy" id="573501"/>
    <lineage>
        <taxon>Bacteria</taxon>
        <taxon>Pseudomonadati</taxon>
        <taxon>Bacteroidota</taxon>
        <taxon>Flavobacteriia</taxon>
        <taxon>Flavobacteriales</taxon>
        <taxon>Flavobacteriaceae</taxon>
        <taxon>Leeuwenhoekiella</taxon>
    </lineage>
</organism>
<dbReference type="Gene3D" id="3.40.50.720">
    <property type="entry name" value="NAD(P)-binding Rossmann-like Domain"/>
    <property type="match status" value="1"/>
</dbReference>
<dbReference type="GO" id="GO:0070402">
    <property type="term" value="F:NADPH binding"/>
    <property type="evidence" value="ECO:0007669"/>
    <property type="project" value="TreeGrafter"/>
</dbReference>
<dbReference type="Proteomes" id="UP000184240">
    <property type="component" value="Unassembled WGS sequence"/>
</dbReference>
<dbReference type="Pfam" id="PF08240">
    <property type="entry name" value="ADH_N"/>
    <property type="match status" value="1"/>
</dbReference>
<feature type="domain" description="Enoyl reductase (ER)" evidence="3">
    <location>
        <begin position="10"/>
        <end position="321"/>
    </location>
</feature>
<reference evidence="6" key="2">
    <citation type="submission" date="2016-11" db="EMBL/GenBank/DDBJ databases">
        <authorList>
            <person name="Varghese N."/>
            <person name="Submissions S."/>
        </authorList>
    </citation>
    <scope>NUCLEOTIDE SEQUENCE [LARGE SCALE GENOMIC DNA]</scope>
    <source>
        <strain evidence="6">DSM 19859</strain>
    </source>
</reference>
<dbReference type="EMBL" id="FQXT01000003">
    <property type="protein sequence ID" value="SHI08312.1"/>
    <property type="molecule type" value="Genomic_DNA"/>
</dbReference>
<dbReference type="RefSeq" id="WP_072982686.1">
    <property type="nucleotide sequence ID" value="NZ_FQXT01000003.1"/>
</dbReference>
<protein>
    <submittedName>
        <fullName evidence="4">PIG3 family NAD(P)H quinone oxidoreductase</fullName>
    </submittedName>
    <submittedName>
        <fullName evidence="5">Putative NAD(P)H quinone oxidoreductase, PIG3 family</fullName>
    </submittedName>
</protein>
<proteinExistence type="predicted"/>
<reference evidence="5" key="1">
    <citation type="submission" date="2016-11" db="EMBL/GenBank/DDBJ databases">
        <authorList>
            <person name="Jaros S."/>
            <person name="Januszkiewicz K."/>
            <person name="Wedrychowicz H."/>
        </authorList>
    </citation>
    <scope>NUCLEOTIDE SEQUENCE [LARGE SCALE GENOMIC DNA]</scope>
    <source>
        <strain evidence="5">DSM 19859</strain>
    </source>
</reference>
<dbReference type="GO" id="GO:0016651">
    <property type="term" value="F:oxidoreductase activity, acting on NAD(P)H"/>
    <property type="evidence" value="ECO:0007669"/>
    <property type="project" value="TreeGrafter"/>
</dbReference>
<evidence type="ECO:0000259" key="3">
    <source>
        <dbReference type="SMART" id="SM00829"/>
    </source>
</evidence>
<dbReference type="InterPro" id="IPR014189">
    <property type="entry name" value="Quinone_OxRdtase_PIG3"/>
</dbReference>
<name>A0A1M5Y8L6_9FLAO</name>
<evidence type="ECO:0000256" key="2">
    <source>
        <dbReference type="ARBA" id="ARBA00023002"/>
    </source>
</evidence>
<evidence type="ECO:0000313" key="6">
    <source>
        <dbReference type="Proteomes" id="UP000184240"/>
    </source>
</evidence>
<dbReference type="Pfam" id="PF13602">
    <property type="entry name" value="ADH_zinc_N_2"/>
    <property type="match status" value="1"/>
</dbReference>
<evidence type="ECO:0000313" key="5">
    <source>
        <dbReference type="EMBL" id="SHI08312.1"/>
    </source>
</evidence>
<dbReference type="InterPro" id="IPR011032">
    <property type="entry name" value="GroES-like_sf"/>
</dbReference>
<dbReference type="OrthoDB" id="9787435at2"/>
<evidence type="ECO:0000313" key="4">
    <source>
        <dbReference type="EMBL" id="RXG30559.1"/>
    </source>
</evidence>
<keyword evidence="1" id="KW-0521">NADP</keyword>
<dbReference type="InterPro" id="IPR020843">
    <property type="entry name" value="ER"/>
</dbReference>
<dbReference type="SUPFAM" id="SSF51735">
    <property type="entry name" value="NAD(P)-binding Rossmann-fold domains"/>
    <property type="match status" value="1"/>
</dbReference>
<dbReference type="STRING" id="573501.SAMN04487999_2016"/>
<dbReference type="CDD" id="cd05276">
    <property type="entry name" value="p53_inducible_oxidoreductase"/>
    <property type="match status" value="1"/>
</dbReference>
<dbReference type="Gene3D" id="3.90.180.10">
    <property type="entry name" value="Medium-chain alcohol dehydrogenases, catalytic domain"/>
    <property type="match status" value="1"/>
</dbReference>
<dbReference type="SUPFAM" id="SSF50129">
    <property type="entry name" value="GroES-like"/>
    <property type="match status" value="1"/>
</dbReference>
<accession>A0A1M5Y8L6</accession>
<reference evidence="4 7" key="3">
    <citation type="submission" date="2018-07" db="EMBL/GenBank/DDBJ databases">
        <title>Leeuwenhoekiella genomics.</title>
        <authorList>
            <person name="Tahon G."/>
            <person name="Willems A."/>
        </authorList>
    </citation>
    <scope>NUCLEOTIDE SEQUENCE [LARGE SCALE GENOMIC DNA]</scope>
    <source>
        <strain evidence="4 7">LMG 24856</strain>
    </source>
</reference>
<gene>
    <name evidence="4" type="ORF">DSM01_1309</name>
    <name evidence="5" type="ORF">SAMN04487999_2016</name>
</gene>
<dbReference type="AlphaFoldDB" id="A0A1M5Y8L6"/>
<dbReference type="Proteomes" id="UP000290037">
    <property type="component" value="Unassembled WGS sequence"/>
</dbReference>
<dbReference type="PANTHER" id="PTHR48106:SF8">
    <property type="entry name" value="OS02G0805600 PROTEIN"/>
    <property type="match status" value="1"/>
</dbReference>
<dbReference type="EMBL" id="QOVN01000002">
    <property type="protein sequence ID" value="RXG30559.1"/>
    <property type="molecule type" value="Genomic_DNA"/>
</dbReference>
<keyword evidence="2" id="KW-0560">Oxidoreductase</keyword>
<dbReference type="PANTHER" id="PTHR48106">
    <property type="entry name" value="QUINONE OXIDOREDUCTASE PIG3-RELATED"/>
    <property type="match status" value="1"/>
</dbReference>
<dbReference type="InterPro" id="IPR013154">
    <property type="entry name" value="ADH-like_N"/>
</dbReference>
<evidence type="ECO:0000313" key="7">
    <source>
        <dbReference type="Proteomes" id="UP000290037"/>
    </source>
</evidence>
<dbReference type="InterPro" id="IPR036291">
    <property type="entry name" value="NAD(P)-bd_dom_sf"/>
</dbReference>
<keyword evidence="7" id="KW-1185">Reference proteome</keyword>